<dbReference type="GeneID" id="27308174"/>
<evidence type="ECO:0000256" key="4">
    <source>
        <dbReference type="ARBA" id="ARBA00022692"/>
    </source>
</evidence>
<evidence type="ECO:0000256" key="6">
    <source>
        <dbReference type="ARBA" id="ARBA00022989"/>
    </source>
</evidence>
<dbReference type="GO" id="GO:0006465">
    <property type="term" value="P:signal peptide processing"/>
    <property type="evidence" value="ECO:0007669"/>
    <property type="project" value="InterPro"/>
</dbReference>
<evidence type="ECO:0000256" key="3">
    <source>
        <dbReference type="ARBA" id="ARBA00017059"/>
    </source>
</evidence>
<dbReference type="PANTHER" id="PTHR13202:SF0">
    <property type="entry name" value="SIGNAL PEPTIDASE COMPLEX SUBUNIT 1"/>
    <property type="match status" value="1"/>
</dbReference>
<dbReference type="Proteomes" id="UP000053259">
    <property type="component" value="Unassembled WGS sequence"/>
</dbReference>
<feature type="transmembrane region" description="Helical" evidence="9">
    <location>
        <begin position="27"/>
        <end position="46"/>
    </location>
</feature>
<feature type="transmembrane region" description="Helical" evidence="9">
    <location>
        <begin position="52"/>
        <end position="75"/>
    </location>
</feature>
<evidence type="ECO:0000256" key="8">
    <source>
        <dbReference type="ARBA" id="ARBA00045204"/>
    </source>
</evidence>
<evidence type="ECO:0000313" key="11">
    <source>
        <dbReference type="Proteomes" id="UP000053259"/>
    </source>
</evidence>
<dbReference type="HOGENOM" id="CLU_134505_2_0_1"/>
<evidence type="ECO:0000256" key="2">
    <source>
        <dbReference type="ARBA" id="ARBA00005245"/>
    </source>
</evidence>
<proteinExistence type="inferred from homology"/>
<reference evidence="10 11" key="1">
    <citation type="submission" date="2015-01" db="EMBL/GenBank/DDBJ databases">
        <title>The Genome Sequence of Ochroconis gallopava CBS43764.</title>
        <authorList>
            <consortium name="The Broad Institute Genomics Platform"/>
            <person name="Cuomo C."/>
            <person name="de Hoog S."/>
            <person name="Gorbushina A."/>
            <person name="Stielow B."/>
            <person name="Teixiera M."/>
            <person name="Abouelleil A."/>
            <person name="Chapman S.B."/>
            <person name="Priest M."/>
            <person name="Young S.K."/>
            <person name="Wortman J."/>
            <person name="Nusbaum C."/>
            <person name="Birren B."/>
        </authorList>
    </citation>
    <scope>NUCLEOTIDE SEQUENCE [LARGE SCALE GENOMIC DNA]</scope>
    <source>
        <strain evidence="10 11">CBS 43764</strain>
    </source>
</reference>
<dbReference type="GO" id="GO:0045047">
    <property type="term" value="P:protein targeting to ER"/>
    <property type="evidence" value="ECO:0007669"/>
    <property type="project" value="TreeGrafter"/>
</dbReference>
<dbReference type="InParanoid" id="A0A0D2ARW7"/>
<evidence type="ECO:0000256" key="1">
    <source>
        <dbReference type="ARBA" id="ARBA00004477"/>
    </source>
</evidence>
<keyword evidence="4 9" id="KW-0812">Transmembrane</keyword>
<dbReference type="PANTHER" id="PTHR13202">
    <property type="entry name" value="MICROSOMAL SIGNAL PEPTIDASE 12 KDA SUBUNIT"/>
    <property type="match status" value="1"/>
</dbReference>
<dbReference type="AlphaFoldDB" id="A0A0D2ARW7"/>
<dbReference type="Pfam" id="PF06645">
    <property type="entry name" value="SPC12"/>
    <property type="match status" value="1"/>
</dbReference>
<keyword evidence="6 9" id="KW-1133">Transmembrane helix</keyword>
<keyword evidence="11" id="KW-1185">Reference proteome</keyword>
<keyword evidence="5" id="KW-0256">Endoplasmic reticulum</keyword>
<evidence type="ECO:0000256" key="7">
    <source>
        <dbReference type="ARBA" id="ARBA00023136"/>
    </source>
</evidence>
<gene>
    <name evidence="10" type="ORF">PV09_00201</name>
</gene>
<name>A0A0D2ARW7_9PEZI</name>
<comment type="similarity">
    <text evidence="2">Belongs to the SPCS1 family.</text>
</comment>
<dbReference type="EMBL" id="KN847529">
    <property type="protein sequence ID" value="KIW09280.1"/>
    <property type="molecule type" value="Genomic_DNA"/>
</dbReference>
<organism evidence="10 11">
    <name type="scientific">Verruconis gallopava</name>
    <dbReference type="NCBI Taxonomy" id="253628"/>
    <lineage>
        <taxon>Eukaryota</taxon>
        <taxon>Fungi</taxon>
        <taxon>Dikarya</taxon>
        <taxon>Ascomycota</taxon>
        <taxon>Pezizomycotina</taxon>
        <taxon>Dothideomycetes</taxon>
        <taxon>Pleosporomycetidae</taxon>
        <taxon>Venturiales</taxon>
        <taxon>Sympoventuriaceae</taxon>
        <taxon>Verruconis</taxon>
    </lineage>
</organism>
<dbReference type="VEuPathDB" id="FungiDB:PV09_00201"/>
<dbReference type="STRING" id="253628.A0A0D2ARW7"/>
<sequence>MAEHVLDSIRDFFEGQIDFEGQKSSELLYTALLTAVGLFSFVVGFITQNIYYSVYVGLGGTAVTFLLAVPHWPFYNQNPARFLPSRKYKGTVNVAVDVDGKKVQ</sequence>
<comment type="subcellular location">
    <subcellularLocation>
        <location evidence="1">Endoplasmic reticulum membrane</location>
        <topology evidence="1">Multi-pass membrane protein</topology>
    </subcellularLocation>
</comment>
<dbReference type="GO" id="GO:0005787">
    <property type="term" value="C:signal peptidase complex"/>
    <property type="evidence" value="ECO:0007669"/>
    <property type="project" value="InterPro"/>
</dbReference>
<comment type="function">
    <text evidence="8">Component of the signal peptidase complex (SPC) which catalyzes the cleavage of N-terminal signal sequences from nascent proteins as they are translocated into the lumen of the endoplasmic reticulum. Dispensable for SPC enzymatic activity.</text>
</comment>
<dbReference type="OrthoDB" id="263893at2759"/>
<evidence type="ECO:0000256" key="9">
    <source>
        <dbReference type="SAM" id="Phobius"/>
    </source>
</evidence>
<evidence type="ECO:0000313" key="10">
    <source>
        <dbReference type="EMBL" id="KIW09280.1"/>
    </source>
</evidence>
<evidence type="ECO:0000256" key="5">
    <source>
        <dbReference type="ARBA" id="ARBA00022824"/>
    </source>
</evidence>
<protein>
    <recommendedName>
        <fullName evidence="3">Signal peptidase complex subunit 1</fullName>
    </recommendedName>
</protein>
<accession>A0A0D2ARW7</accession>
<dbReference type="RefSeq" id="XP_016219149.1">
    <property type="nucleotide sequence ID" value="XM_016352892.1"/>
</dbReference>
<keyword evidence="7 9" id="KW-0472">Membrane</keyword>
<dbReference type="InterPro" id="IPR009542">
    <property type="entry name" value="Spc1/SPCS1"/>
</dbReference>